<dbReference type="RefSeq" id="WP_338102025.1">
    <property type="nucleotide sequence ID" value="NZ_CP131060.1"/>
</dbReference>
<proteinExistence type="predicted"/>
<reference evidence="1 2" key="1">
    <citation type="submission" date="2023-07" db="EMBL/GenBank/DDBJ databases">
        <title>Closed genoem sequence of Methanosarcinaceae archaeon Ac7.</title>
        <authorList>
            <person name="Poehlein A."/>
            <person name="Protasov E."/>
            <person name="Platt K."/>
            <person name="Reeh H."/>
            <person name="Daniel R."/>
            <person name="Brune A."/>
        </authorList>
    </citation>
    <scope>NUCLEOTIDE SEQUENCE [LARGE SCALE GENOMIC DNA]</scope>
    <source>
        <strain evidence="1 2">Ac7</strain>
    </source>
</reference>
<dbReference type="AlphaFoldDB" id="A0AA96VFI8"/>
<keyword evidence="2" id="KW-1185">Reference proteome</keyword>
<dbReference type="EMBL" id="CP131060">
    <property type="protein sequence ID" value="WNY25667.1"/>
    <property type="molecule type" value="Genomic_DNA"/>
</dbReference>
<evidence type="ECO:0000313" key="2">
    <source>
        <dbReference type="Proteomes" id="UP001303587"/>
    </source>
</evidence>
<protein>
    <submittedName>
        <fullName evidence="1">Uncharacterized protein</fullName>
    </submittedName>
</protein>
<sequence length="113" mass="13425">MTSDVDFILKKLEAENCFLKDADGIKSRFCEKPKMFDALLFMTSTVKDSYGSFIDDKIKISINEEFDHLEIQVPMHHYEYSINKEFFEISEQAREKYGLNDEYILLITQYEAW</sequence>
<gene>
    <name evidence="1" type="ORF">MsAc7_12240</name>
</gene>
<dbReference type="GeneID" id="89230331"/>
<accession>A0AA96VFI8</accession>
<name>A0AA96VFI8_9EURY</name>
<evidence type="ECO:0000313" key="1">
    <source>
        <dbReference type="EMBL" id="WNY25667.1"/>
    </source>
</evidence>
<dbReference type="Proteomes" id="UP001303587">
    <property type="component" value="Chromosome"/>
</dbReference>
<organism evidence="1 2">
    <name type="scientific">Methanolapillus millepedarum</name>
    <dbReference type="NCBI Taxonomy" id="3028296"/>
    <lineage>
        <taxon>Archaea</taxon>
        <taxon>Methanobacteriati</taxon>
        <taxon>Methanobacteriota</taxon>
        <taxon>Stenosarchaea group</taxon>
        <taxon>Methanomicrobia</taxon>
        <taxon>Methanosarcinales</taxon>
        <taxon>Methanosarcinaceae</taxon>
        <taxon>Methanolapillus</taxon>
    </lineage>
</organism>